<dbReference type="SUPFAM" id="SSF160240">
    <property type="entry name" value="Cation efflux protein cytoplasmic domain-like"/>
    <property type="match status" value="1"/>
</dbReference>
<feature type="transmembrane region" description="Helical" evidence="8">
    <location>
        <begin position="58"/>
        <end position="77"/>
    </location>
</feature>
<comment type="caution">
    <text evidence="11">The sequence shown here is derived from an EMBL/GenBank/DDBJ whole genome shotgun (WGS) entry which is preliminary data.</text>
</comment>
<evidence type="ECO:0000256" key="4">
    <source>
        <dbReference type="ARBA" id="ARBA00022692"/>
    </source>
</evidence>
<dbReference type="RefSeq" id="WP_200503164.1">
    <property type="nucleotide sequence ID" value="NZ_JAEDAJ010000008.1"/>
</dbReference>
<feature type="transmembrane region" description="Helical" evidence="8">
    <location>
        <begin position="162"/>
        <end position="184"/>
    </location>
</feature>
<evidence type="ECO:0000259" key="10">
    <source>
        <dbReference type="Pfam" id="PF16916"/>
    </source>
</evidence>
<keyword evidence="5 8" id="KW-1133">Transmembrane helix</keyword>
<feature type="transmembrane region" description="Helical" evidence="8">
    <location>
        <begin position="132"/>
        <end position="150"/>
    </location>
</feature>
<accession>A0ABS1BCI6</accession>
<gene>
    <name evidence="11" type="ORF">I8D64_12710</name>
</gene>
<reference evidence="11 12" key="1">
    <citation type="submission" date="2020-12" db="EMBL/GenBank/DDBJ databases">
        <title>Brachybacterium sp. MASK1Z-5, whole genome shotgun sequence.</title>
        <authorList>
            <person name="Tuo L."/>
        </authorList>
    </citation>
    <scope>NUCLEOTIDE SEQUENCE [LARGE SCALE GENOMIC DNA]</scope>
    <source>
        <strain evidence="11 12">MASK1Z-5</strain>
    </source>
</reference>
<dbReference type="Pfam" id="PF16916">
    <property type="entry name" value="ZT_dimer"/>
    <property type="match status" value="1"/>
</dbReference>
<dbReference type="InterPro" id="IPR050681">
    <property type="entry name" value="CDF/SLC30A"/>
</dbReference>
<dbReference type="Gene3D" id="1.20.1510.10">
    <property type="entry name" value="Cation efflux protein transmembrane domain"/>
    <property type="match status" value="1"/>
</dbReference>
<dbReference type="InterPro" id="IPR058533">
    <property type="entry name" value="Cation_efflux_TM"/>
</dbReference>
<evidence type="ECO:0000256" key="6">
    <source>
        <dbReference type="ARBA" id="ARBA00023065"/>
    </source>
</evidence>
<feature type="transmembrane region" description="Helical" evidence="8">
    <location>
        <begin position="25"/>
        <end position="52"/>
    </location>
</feature>
<dbReference type="InterPro" id="IPR036837">
    <property type="entry name" value="Cation_efflux_CTD_sf"/>
</dbReference>
<feature type="domain" description="Cation efflux protein transmembrane" evidence="9">
    <location>
        <begin position="28"/>
        <end position="219"/>
    </location>
</feature>
<feature type="transmembrane region" description="Helical" evidence="8">
    <location>
        <begin position="190"/>
        <end position="210"/>
    </location>
</feature>
<dbReference type="Pfam" id="PF01545">
    <property type="entry name" value="Cation_efflux"/>
    <property type="match status" value="1"/>
</dbReference>
<dbReference type="NCBIfam" id="TIGR01297">
    <property type="entry name" value="CDF"/>
    <property type="match status" value="1"/>
</dbReference>
<keyword evidence="3" id="KW-0813">Transport</keyword>
<evidence type="ECO:0000313" key="11">
    <source>
        <dbReference type="EMBL" id="MBK0332257.1"/>
    </source>
</evidence>
<organism evidence="11 12">
    <name type="scientific">Brachybacterium halotolerans</name>
    <dbReference type="NCBI Taxonomy" id="2795215"/>
    <lineage>
        <taxon>Bacteria</taxon>
        <taxon>Bacillati</taxon>
        <taxon>Actinomycetota</taxon>
        <taxon>Actinomycetes</taxon>
        <taxon>Micrococcales</taxon>
        <taxon>Dermabacteraceae</taxon>
        <taxon>Brachybacterium</taxon>
    </lineage>
</organism>
<keyword evidence="12" id="KW-1185">Reference proteome</keyword>
<protein>
    <submittedName>
        <fullName evidence="11">Cation transporter</fullName>
    </submittedName>
</protein>
<proteinExistence type="inferred from homology"/>
<dbReference type="InterPro" id="IPR027469">
    <property type="entry name" value="Cation_efflux_TMD_sf"/>
</dbReference>
<evidence type="ECO:0000256" key="8">
    <source>
        <dbReference type="SAM" id="Phobius"/>
    </source>
</evidence>
<name>A0ABS1BCI6_9MICO</name>
<dbReference type="Gene3D" id="3.30.70.1350">
    <property type="entry name" value="Cation efflux protein, cytoplasmic domain"/>
    <property type="match status" value="1"/>
</dbReference>
<dbReference type="InterPro" id="IPR002524">
    <property type="entry name" value="Cation_efflux"/>
</dbReference>
<dbReference type="PANTHER" id="PTHR11562">
    <property type="entry name" value="CATION EFFLUX PROTEIN/ ZINC TRANSPORTER"/>
    <property type="match status" value="1"/>
</dbReference>
<dbReference type="EMBL" id="JAEDAJ010000008">
    <property type="protein sequence ID" value="MBK0332257.1"/>
    <property type="molecule type" value="Genomic_DNA"/>
</dbReference>
<evidence type="ECO:0000313" key="12">
    <source>
        <dbReference type="Proteomes" id="UP000612352"/>
    </source>
</evidence>
<dbReference type="PANTHER" id="PTHR11562:SF17">
    <property type="entry name" value="RE54080P-RELATED"/>
    <property type="match status" value="1"/>
</dbReference>
<keyword evidence="7 8" id="KW-0472">Membrane</keyword>
<comment type="similarity">
    <text evidence="2">Belongs to the cation diffusion facilitator (CDF) transporter (TC 2.A.4) family. SLC30A subfamily.</text>
</comment>
<evidence type="ECO:0000256" key="3">
    <source>
        <dbReference type="ARBA" id="ARBA00022448"/>
    </source>
</evidence>
<feature type="transmembrane region" description="Helical" evidence="8">
    <location>
        <begin position="89"/>
        <end position="112"/>
    </location>
</feature>
<evidence type="ECO:0000256" key="1">
    <source>
        <dbReference type="ARBA" id="ARBA00004141"/>
    </source>
</evidence>
<comment type="subcellular location">
    <subcellularLocation>
        <location evidence="1">Membrane</location>
        <topology evidence="1">Multi-pass membrane protein</topology>
    </subcellularLocation>
</comment>
<dbReference type="Proteomes" id="UP000612352">
    <property type="component" value="Unassembled WGS sequence"/>
</dbReference>
<evidence type="ECO:0000259" key="9">
    <source>
        <dbReference type="Pfam" id="PF01545"/>
    </source>
</evidence>
<dbReference type="InterPro" id="IPR027470">
    <property type="entry name" value="Cation_efflux_CTD"/>
</dbReference>
<sequence length="309" mass="32253">MDAHSHSHASAAQALSAGGKHRRRLAWALVLIGGFFVVELVTALLTGSLALLSDAAHMAADVLTLAAALGATVLAARPDRTGRRSFGSYRLEVFASLLAVLVMLGVSVFVVLEAIGRIGAGAEGAHVDSVPMLVVGALGLVVNLAVMRLLRAGAQESLNVKGAYLEVLADTIGSVGVVAAAILVGATGSTLWDTAVALAIGVFVALRALILGREVLSVLGQETPRHLDPGSVGEDLRAVPGVTDVHDLHLWTVTSGMDVLTVHLRVREGADGHAVLDAAESMLRERHGLDHCTLQIEPEDHRTDQETTW</sequence>
<keyword evidence="4 8" id="KW-0812">Transmembrane</keyword>
<keyword evidence="6" id="KW-0406">Ion transport</keyword>
<evidence type="ECO:0000256" key="7">
    <source>
        <dbReference type="ARBA" id="ARBA00023136"/>
    </source>
</evidence>
<evidence type="ECO:0000256" key="5">
    <source>
        <dbReference type="ARBA" id="ARBA00022989"/>
    </source>
</evidence>
<evidence type="ECO:0000256" key="2">
    <source>
        <dbReference type="ARBA" id="ARBA00008873"/>
    </source>
</evidence>
<dbReference type="SUPFAM" id="SSF161111">
    <property type="entry name" value="Cation efflux protein transmembrane domain-like"/>
    <property type="match status" value="1"/>
</dbReference>
<feature type="domain" description="Cation efflux protein cytoplasmic" evidence="10">
    <location>
        <begin position="231"/>
        <end position="299"/>
    </location>
</feature>